<dbReference type="InterPro" id="IPR003033">
    <property type="entry name" value="SCP2_sterol-bd_dom"/>
</dbReference>
<dbReference type="Proteomes" id="UP000244446">
    <property type="component" value="Unassembled WGS sequence"/>
</dbReference>
<evidence type="ECO:0000313" key="3">
    <source>
        <dbReference type="Proteomes" id="UP000244446"/>
    </source>
</evidence>
<dbReference type="SUPFAM" id="SSF55718">
    <property type="entry name" value="SCP-like"/>
    <property type="match status" value="1"/>
</dbReference>
<dbReference type="AlphaFoldDB" id="A0A2T7GBY3"/>
<proteinExistence type="predicted"/>
<evidence type="ECO:0000313" key="2">
    <source>
        <dbReference type="EMBL" id="PVA11940.1"/>
    </source>
</evidence>
<dbReference type="OrthoDB" id="9809312at2"/>
<gene>
    <name evidence="2" type="ORF">DC366_03195</name>
</gene>
<evidence type="ECO:0000259" key="1">
    <source>
        <dbReference type="Pfam" id="PF02036"/>
    </source>
</evidence>
<accession>A0A2T7GBY3</accession>
<comment type="caution">
    <text evidence="2">The sequence shown here is derived from an EMBL/GenBank/DDBJ whole genome shotgun (WGS) entry which is preliminary data.</text>
</comment>
<dbReference type="EMBL" id="QCYH01000001">
    <property type="protein sequence ID" value="PVA11940.1"/>
    <property type="molecule type" value="Genomic_DNA"/>
</dbReference>
<dbReference type="Pfam" id="PF02036">
    <property type="entry name" value="SCP2"/>
    <property type="match status" value="1"/>
</dbReference>
<dbReference type="RefSeq" id="WP_108690686.1">
    <property type="nucleotide sequence ID" value="NZ_QCYH01000001.1"/>
</dbReference>
<dbReference type="InterPro" id="IPR036527">
    <property type="entry name" value="SCP2_sterol-bd_dom_sf"/>
</dbReference>
<dbReference type="Gene3D" id="3.30.1050.10">
    <property type="entry name" value="SCP2 sterol-binding domain"/>
    <property type="match status" value="1"/>
</dbReference>
<name>A0A2T7GBY3_9RHOB</name>
<feature type="domain" description="SCP2" evidence="1">
    <location>
        <begin position="10"/>
        <end position="95"/>
    </location>
</feature>
<sequence length="97" mass="9530">MSDKLNEAASALTARLKGAVLGGTAKFVVPGEGAVMVDSTGARPGDDSADVVLTASAETFQALVDGSMDPSAAFMSGKLEIDGDMALAIELAGALGG</sequence>
<organism evidence="2 3">
    <name type="scientific">Pelagivirga sediminicola</name>
    <dbReference type="NCBI Taxonomy" id="2170575"/>
    <lineage>
        <taxon>Bacteria</taxon>
        <taxon>Pseudomonadati</taxon>
        <taxon>Pseudomonadota</taxon>
        <taxon>Alphaproteobacteria</taxon>
        <taxon>Rhodobacterales</taxon>
        <taxon>Paracoccaceae</taxon>
        <taxon>Pelagivirga</taxon>
    </lineage>
</organism>
<reference evidence="2 3" key="1">
    <citation type="submission" date="2018-04" db="EMBL/GenBank/DDBJ databases">
        <title>Pelagivirga bohaiensis gen. nov., sp. nov., a bacterium isolated from the Bohai Sea.</title>
        <authorList>
            <person name="Ji X."/>
        </authorList>
    </citation>
    <scope>NUCLEOTIDE SEQUENCE [LARGE SCALE GENOMIC DNA]</scope>
    <source>
        <strain evidence="2 3">BH-SD19</strain>
    </source>
</reference>
<keyword evidence="3" id="KW-1185">Reference proteome</keyword>
<protein>
    <submittedName>
        <fullName evidence="2">Sterol carrier family protein</fullName>
    </submittedName>
</protein>